<gene>
    <name evidence="1" type="ORF">BO71DRAFT_487117</name>
</gene>
<dbReference type="Gene3D" id="3.40.50.720">
    <property type="entry name" value="NAD(P)-binding Rossmann-like Domain"/>
    <property type="match status" value="1"/>
</dbReference>
<dbReference type="STRING" id="1448320.A0A319DH42"/>
<dbReference type="OrthoDB" id="2735536at2759"/>
<name>A0A319DH42_9EURO</name>
<proteinExistence type="predicted"/>
<dbReference type="EMBL" id="KZ825983">
    <property type="protein sequence ID" value="PYH90443.1"/>
    <property type="molecule type" value="Genomic_DNA"/>
</dbReference>
<dbReference type="AlphaFoldDB" id="A0A319DH42"/>
<protein>
    <submittedName>
        <fullName evidence="1">Uncharacterized protein</fullName>
    </submittedName>
</protein>
<organism evidence="1 2">
    <name type="scientific">Aspergillus ellipticus CBS 707.79</name>
    <dbReference type="NCBI Taxonomy" id="1448320"/>
    <lineage>
        <taxon>Eukaryota</taxon>
        <taxon>Fungi</taxon>
        <taxon>Dikarya</taxon>
        <taxon>Ascomycota</taxon>
        <taxon>Pezizomycotina</taxon>
        <taxon>Eurotiomycetes</taxon>
        <taxon>Eurotiomycetidae</taxon>
        <taxon>Eurotiales</taxon>
        <taxon>Aspergillaceae</taxon>
        <taxon>Aspergillus</taxon>
        <taxon>Aspergillus subgen. Circumdati</taxon>
    </lineage>
</organism>
<keyword evidence="2" id="KW-1185">Reference proteome</keyword>
<reference evidence="1 2" key="1">
    <citation type="submission" date="2018-02" db="EMBL/GenBank/DDBJ databases">
        <title>The genomes of Aspergillus section Nigri reveals drivers in fungal speciation.</title>
        <authorList>
            <consortium name="DOE Joint Genome Institute"/>
            <person name="Vesth T.C."/>
            <person name="Nybo J."/>
            <person name="Theobald S."/>
            <person name="Brandl J."/>
            <person name="Frisvad J.C."/>
            <person name="Nielsen K.F."/>
            <person name="Lyhne E.K."/>
            <person name="Kogle M.E."/>
            <person name="Kuo A."/>
            <person name="Riley R."/>
            <person name="Clum A."/>
            <person name="Nolan M."/>
            <person name="Lipzen A."/>
            <person name="Salamov A."/>
            <person name="Henrissat B."/>
            <person name="Wiebenga A."/>
            <person name="De vries R.P."/>
            <person name="Grigoriev I.V."/>
            <person name="Mortensen U.H."/>
            <person name="Andersen M.R."/>
            <person name="Baker S.E."/>
        </authorList>
    </citation>
    <scope>NUCLEOTIDE SEQUENCE [LARGE SCALE GENOMIC DNA]</scope>
    <source>
        <strain evidence="1 2">CBS 707.79</strain>
    </source>
</reference>
<evidence type="ECO:0000313" key="1">
    <source>
        <dbReference type="EMBL" id="PYH90443.1"/>
    </source>
</evidence>
<accession>A0A319DH42</accession>
<dbReference type="Proteomes" id="UP000247810">
    <property type="component" value="Unassembled WGS sequence"/>
</dbReference>
<evidence type="ECO:0000313" key="2">
    <source>
        <dbReference type="Proteomes" id="UP000247810"/>
    </source>
</evidence>
<sequence>MPVIQAFMPTGAYCVDITDAARLHVACLTDPNIENERVFAFGVPFLWNDHLAIFRKRFPERTFPGDLPDQPAEPRVLDLEPARRAEEVLVGMGTSGWSSLEEILMANTVYLV</sequence>
<dbReference type="VEuPathDB" id="FungiDB:BO71DRAFT_487117"/>